<reference evidence="2 3" key="1">
    <citation type="journal article" date="2020" name="Nature">
        <title>Six reference-quality genomes reveal evolution of bat adaptations.</title>
        <authorList>
            <person name="Jebb D."/>
            <person name="Huang Z."/>
            <person name="Pippel M."/>
            <person name="Hughes G.M."/>
            <person name="Lavrichenko K."/>
            <person name="Devanna P."/>
            <person name="Winkler S."/>
            <person name="Jermiin L.S."/>
            <person name="Skirmuntt E.C."/>
            <person name="Katzourakis A."/>
            <person name="Burkitt-Gray L."/>
            <person name="Ray D.A."/>
            <person name="Sullivan K.A.M."/>
            <person name="Roscito J.G."/>
            <person name="Kirilenko B.M."/>
            <person name="Davalos L.M."/>
            <person name="Corthals A.P."/>
            <person name="Power M.L."/>
            <person name="Jones G."/>
            <person name="Ransome R.D."/>
            <person name="Dechmann D.K.N."/>
            <person name="Locatelli A.G."/>
            <person name="Puechmaille S.J."/>
            <person name="Fedrigo O."/>
            <person name="Jarvis E.D."/>
            <person name="Hiller M."/>
            <person name="Vernes S.C."/>
            <person name="Myers E.W."/>
            <person name="Teeling E.C."/>
        </authorList>
    </citation>
    <scope>NUCLEOTIDE SEQUENCE [LARGE SCALE GENOMIC DNA]</scope>
    <source>
        <strain evidence="2">Bat1K_MPI-CBG_1</strain>
    </source>
</reference>
<accession>A0A833YF98</accession>
<feature type="compositionally biased region" description="Polar residues" evidence="1">
    <location>
        <begin position="1"/>
        <end position="12"/>
    </location>
</feature>
<dbReference type="EMBL" id="JABVXQ010000014">
    <property type="protein sequence ID" value="KAF6078168.1"/>
    <property type="molecule type" value="Genomic_DNA"/>
</dbReference>
<protein>
    <submittedName>
        <fullName evidence="2">Uncharacterized protein</fullName>
    </submittedName>
</protein>
<sequence length="145" mass="16312">MTPSSVTTSQDPFQPCGHHLPDPPQPLPSPPRIRDSQWCHHHFQDPLQPCSSPRTHHLESHAPQQLYSNCLLGSCGTHSCSLKGTQHNTHHFPIASKMEKGPPLMTLSPLRPFLMMSLPHSKLRLMPVSSPPQTWPWPAPLRPPW</sequence>
<proteinExistence type="predicted"/>
<evidence type="ECO:0000313" key="3">
    <source>
        <dbReference type="Proteomes" id="UP000664940"/>
    </source>
</evidence>
<gene>
    <name evidence="2" type="ORF">HJG60_009072</name>
</gene>
<evidence type="ECO:0000256" key="1">
    <source>
        <dbReference type="SAM" id="MobiDB-lite"/>
    </source>
</evidence>
<comment type="caution">
    <text evidence="2">The sequence shown here is derived from an EMBL/GenBank/DDBJ whole genome shotgun (WGS) entry which is preliminary data.</text>
</comment>
<dbReference type="AlphaFoldDB" id="A0A833YF98"/>
<feature type="compositionally biased region" description="Pro residues" evidence="1">
    <location>
        <begin position="22"/>
        <end position="31"/>
    </location>
</feature>
<organism evidence="2 3">
    <name type="scientific">Phyllostomus discolor</name>
    <name type="common">pale spear-nosed bat</name>
    <dbReference type="NCBI Taxonomy" id="89673"/>
    <lineage>
        <taxon>Eukaryota</taxon>
        <taxon>Metazoa</taxon>
        <taxon>Chordata</taxon>
        <taxon>Craniata</taxon>
        <taxon>Vertebrata</taxon>
        <taxon>Euteleostomi</taxon>
        <taxon>Mammalia</taxon>
        <taxon>Eutheria</taxon>
        <taxon>Laurasiatheria</taxon>
        <taxon>Chiroptera</taxon>
        <taxon>Yangochiroptera</taxon>
        <taxon>Phyllostomidae</taxon>
        <taxon>Phyllostominae</taxon>
        <taxon>Phyllostomus</taxon>
    </lineage>
</organism>
<evidence type="ECO:0000313" key="2">
    <source>
        <dbReference type="EMBL" id="KAF6078168.1"/>
    </source>
</evidence>
<feature type="region of interest" description="Disordered" evidence="1">
    <location>
        <begin position="1"/>
        <end position="34"/>
    </location>
</feature>
<name>A0A833YF98_9CHIR</name>
<dbReference type="Proteomes" id="UP000664940">
    <property type="component" value="Unassembled WGS sequence"/>
</dbReference>